<keyword evidence="4" id="KW-0238">DNA-binding</keyword>
<evidence type="ECO:0000256" key="1">
    <source>
        <dbReference type="PROSITE-ProRule" id="PRU00169"/>
    </source>
</evidence>
<dbReference type="SMART" id="SM00850">
    <property type="entry name" value="LytTR"/>
    <property type="match status" value="1"/>
</dbReference>
<accession>A0ABM7WLM2</accession>
<dbReference type="InterPro" id="IPR046947">
    <property type="entry name" value="LytR-like"/>
</dbReference>
<dbReference type="PANTHER" id="PTHR37299:SF1">
    <property type="entry name" value="STAGE 0 SPORULATION PROTEIN A HOMOLOG"/>
    <property type="match status" value="1"/>
</dbReference>
<dbReference type="PROSITE" id="PS50930">
    <property type="entry name" value="HTH_LYTTR"/>
    <property type="match status" value="1"/>
</dbReference>
<evidence type="ECO:0000259" key="2">
    <source>
        <dbReference type="PROSITE" id="PS50110"/>
    </source>
</evidence>
<dbReference type="Proteomes" id="UP001320544">
    <property type="component" value="Chromosome"/>
</dbReference>
<dbReference type="InterPro" id="IPR011006">
    <property type="entry name" value="CheY-like_superfamily"/>
</dbReference>
<dbReference type="SMART" id="SM00448">
    <property type="entry name" value="REC"/>
    <property type="match status" value="1"/>
</dbReference>
<proteinExistence type="predicted"/>
<dbReference type="EMBL" id="AP025564">
    <property type="protein sequence ID" value="BDE97224.1"/>
    <property type="molecule type" value="Genomic_DNA"/>
</dbReference>
<feature type="domain" description="Response regulatory" evidence="2">
    <location>
        <begin position="3"/>
        <end position="120"/>
    </location>
</feature>
<dbReference type="Gene3D" id="2.40.50.1020">
    <property type="entry name" value="LytTr DNA-binding domain"/>
    <property type="match status" value="1"/>
</dbReference>
<evidence type="ECO:0000313" key="4">
    <source>
        <dbReference type="EMBL" id="BDE97224.1"/>
    </source>
</evidence>
<evidence type="ECO:0000259" key="3">
    <source>
        <dbReference type="PROSITE" id="PS50930"/>
    </source>
</evidence>
<gene>
    <name evidence="4" type="ORF">CE91St30_25570</name>
</gene>
<dbReference type="GO" id="GO:0003677">
    <property type="term" value="F:DNA binding"/>
    <property type="evidence" value="ECO:0007669"/>
    <property type="project" value="UniProtKB-KW"/>
</dbReference>
<feature type="domain" description="HTH LytTR-type" evidence="3">
    <location>
        <begin position="131"/>
        <end position="229"/>
    </location>
</feature>
<dbReference type="RefSeq" id="WP_244386402.1">
    <property type="nucleotide sequence ID" value="NZ_AP025564.1"/>
</dbReference>
<evidence type="ECO:0000313" key="5">
    <source>
        <dbReference type="Proteomes" id="UP001320544"/>
    </source>
</evidence>
<dbReference type="InterPro" id="IPR001789">
    <property type="entry name" value="Sig_transdc_resp-reg_receiver"/>
</dbReference>
<feature type="modified residue" description="4-aspartylphosphate" evidence="1">
    <location>
        <position position="57"/>
    </location>
</feature>
<dbReference type="Pfam" id="PF04397">
    <property type="entry name" value="LytTR"/>
    <property type="match status" value="1"/>
</dbReference>
<protein>
    <submittedName>
        <fullName evidence="4">DNA-binding response regulator</fullName>
    </submittedName>
</protein>
<dbReference type="PROSITE" id="PS50110">
    <property type="entry name" value="RESPONSE_REGULATORY"/>
    <property type="match status" value="1"/>
</dbReference>
<reference evidence="4 5" key="1">
    <citation type="submission" date="2022-01" db="EMBL/GenBank/DDBJ databases">
        <title>Novel bile acid biosynthetic pathways are enriched in the microbiome of centenarians.</title>
        <authorList>
            <person name="Sato Y."/>
            <person name="Atarashi K."/>
            <person name="Plichta R.D."/>
            <person name="Arai Y."/>
            <person name="Sasajima S."/>
            <person name="Kearney M.S."/>
            <person name="Suda W."/>
            <person name="Takeshita K."/>
            <person name="Sasaki T."/>
            <person name="Okamoto S."/>
            <person name="Skelly N.A."/>
            <person name="Okamura Y."/>
            <person name="Vlamakis H."/>
            <person name="Li Y."/>
            <person name="Tanoue T."/>
            <person name="Takei H."/>
            <person name="Nittono H."/>
            <person name="Narushima S."/>
            <person name="Irie J."/>
            <person name="Itoh H."/>
            <person name="Moriya K."/>
            <person name="Sugiura Y."/>
            <person name="Suematsu M."/>
            <person name="Moritoki N."/>
            <person name="Shibata S."/>
            <person name="Littman R.D."/>
            <person name="Fischbach A.M."/>
            <person name="Uwamino Y."/>
            <person name="Inoue T."/>
            <person name="Honda A."/>
            <person name="Hattori M."/>
            <person name="Murai T."/>
            <person name="Xavier J.R."/>
            <person name="Hirose N."/>
            <person name="Honda K."/>
        </authorList>
    </citation>
    <scope>NUCLEOTIDE SEQUENCE [LARGE SCALE GENOMIC DNA]</scope>
    <source>
        <strain evidence="4 5">CE91-St30</strain>
    </source>
</reference>
<dbReference type="Pfam" id="PF00072">
    <property type="entry name" value="Response_reg"/>
    <property type="match status" value="1"/>
</dbReference>
<dbReference type="InterPro" id="IPR007492">
    <property type="entry name" value="LytTR_DNA-bd_dom"/>
</dbReference>
<dbReference type="SUPFAM" id="SSF52172">
    <property type="entry name" value="CheY-like"/>
    <property type="match status" value="1"/>
</dbReference>
<keyword evidence="5" id="KW-1185">Reference proteome</keyword>
<organism evidence="4 5">
    <name type="scientific">Raoultibacter timonensis</name>
    <dbReference type="NCBI Taxonomy" id="1907662"/>
    <lineage>
        <taxon>Bacteria</taxon>
        <taxon>Bacillati</taxon>
        <taxon>Actinomycetota</taxon>
        <taxon>Coriobacteriia</taxon>
        <taxon>Eggerthellales</taxon>
        <taxon>Eggerthellaceae</taxon>
        <taxon>Raoultibacter</taxon>
    </lineage>
</organism>
<keyword evidence="1" id="KW-0597">Phosphoprotein</keyword>
<name>A0ABM7WLM2_9ACTN</name>
<sequence length="235" mass="26552">MFTLAMAEDSHDDALRVKLLLDRCIDEGLSQKCLRSYENGRELLEHYTDDVDLVLLDIDMPVLDGLATAHAIRKLDTTVSICFMTNYGQLAPEGYAVDAMGFLIKPITYRSLYQMLKRAVERSARRRTHLIPVKQAKQTLFVDANEIAYVETERKKTVIHTTRGPLPCSESMKAIEEKLAGHSFFRIHNAYLVSLAHIQTITPTDALVSDQTLPVSKHRKQDFLAALTNYVGKTI</sequence>
<dbReference type="PANTHER" id="PTHR37299">
    <property type="entry name" value="TRANSCRIPTIONAL REGULATOR-RELATED"/>
    <property type="match status" value="1"/>
</dbReference>
<dbReference type="Gene3D" id="3.40.50.2300">
    <property type="match status" value="1"/>
</dbReference>